<accession>D8JV91</accession>
<gene>
    <name evidence="1" type="ordered locus">Hden_2950</name>
</gene>
<dbReference type="EMBL" id="CP002083">
    <property type="protein sequence ID" value="ADJ24745.1"/>
    <property type="molecule type" value="Genomic_DNA"/>
</dbReference>
<keyword evidence="2" id="KW-1185">Reference proteome</keyword>
<dbReference type="Proteomes" id="UP000002033">
    <property type="component" value="Chromosome"/>
</dbReference>
<dbReference type="KEGG" id="hdn:Hden_2950"/>
<dbReference type="AlphaFoldDB" id="D8JV91"/>
<dbReference type="HOGENOM" id="CLU_3344569_0_0_5"/>
<organism evidence="1 2">
    <name type="scientific">Hyphomicrobium denitrificans (strain ATCC 51888 / DSM 1869 / NCIMB 11706 / TK 0415)</name>
    <dbReference type="NCBI Taxonomy" id="582899"/>
    <lineage>
        <taxon>Bacteria</taxon>
        <taxon>Pseudomonadati</taxon>
        <taxon>Pseudomonadota</taxon>
        <taxon>Alphaproteobacteria</taxon>
        <taxon>Hyphomicrobiales</taxon>
        <taxon>Hyphomicrobiaceae</taxon>
        <taxon>Hyphomicrobium</taxon>
    </lineage>
</organism>
<evidence type="ECO:0000313" key="1">
    <source>
        <dbReference type="EMBL" id="ADJ24745.1"/>
    </source>
</evidence>
<sequence>MSHLRLERILEPFAHATKAAAEVKPPFEGDTMGTSQP</sequence>
<evidence type="ECO:0000313" key="2">
    <source>
        <dbReference type="Proteomes" id="UP000002033"/>
    </source>
</evidence>
<proteinExistence type="predicted"/>
<reference evidence="2" key="1">
    <citation type="journal article" date="2011" name="J. Bacteriol.">
        <title>Genome sequences of eight morphologically diverse alphaproteobacteria.</title>
        <authorList>
            <consortium name="US DOE Joint Genome Institute"/>
            <person name="Brown P.J."/>
            <person name="Kysela D.T."/>
            <person name="Buechlein A."/>
            <person name="Hemmerich C."/>
            <person name="Brun Y.V."/>
        </authorList>
    </citation>
    <scope>NUCLEOTIDE SEQUENCE [LARGE SCALE GENOMIC DNA]</scope>
    <source>
        <strain evidence="2">ATCC 51888 / DSM 1869 / NCIB 11706 / TK 0415</strain>
    </source>
</reference>
<name>D8JV91_HYPDA</name>
<protein>
    <submittedName>
        <fullName evidence="1">Uncharacterized protein</fullName>
    </submittedName>
</protein>